<dbReference type="InterPro" id="IPR017853">
    <property type="entry name" value="GH"/>
</dbReference>
<dbReference type="AlphaFoldDB" id="A0A5C5Z324"/>
<evidence type="ECO:0000256" key="1">
    <source>
        <dbReference type="SAM" id="SignalP"/>
    </source>
</evidence>
<gene>
    <name evidence="2" type="primary">lacZ_2</name>
    <name evidence="2" type="ORF">CA13_28790</name>
</gene>
<protein>
    <submittedName>
        <fullName evidence="2">Beta-galactosidase</fullName>
        <ecNumber evidence="2">3.2.1.23</ecNumber>
    </submittedName>
</protein>
<dbReference type="EMBL" id="SJPJ01000001">
    <property type="protein sequence ID" value="TWT81426.1"/>
    <property type="molecule type" value="Genomic_DNA"/>
</dbReference>
<keyword evidence="3" id="KW-1185">Reference proteome</keyword>
<name>A0A5C5Z324_9BACT</name>
<dbReference type="Gene3D" id="2.60.120.260">
    <property type="entry name" value="Galactose-binding domain-like"/>
    <property type="match status" value="1"/>
</dbReference>
<organism evidence="2 3">
    <name type="scientific">Novipirellula herctigrandis</name>
    <dbReference type="NCBI Taxonomy" id="2527986"/>
    <lineage>
        <taxon>Bacteria</taxon>
        <taxon>Pseudomonadati</taxon>
        <taxon>Planctomycetota</taxon>
        <taxon>Planctomycetia</taxon>
        <taxon>Pirellulales</taxon>
        <taxon>Pirellulaceae</taxon>
        <taxon>Novipirellula</taxon>
    </lineage>
</organism>
<dbReference type="SUPFAM" id="SSF51445">
    <property type="entry name" value="(Trans)glycosidases"/>
    <property type="match status" value="1"/>
</dbReference>
<dbReference type="Gene3D" id="3.20.20.80">
    <property type="entry name" value="Glycosidases"/>
    <property type="match status" value="1"/>
</dbReference>
<keyword evidence="1" id="KW-0732">Signal</keyword>
<dbReference type="RefSeq" id="WP_419194286.1">
    <property type="nucleotide sequence ID" value="NZ_SJPJ01000001.1"/>
</dbReference>
<evidence type="ECO:0000313" key="3">
    <source>
        <dbReference type="Proteomes" id="UP000315010"/>
    </source>
</evidence>
<proteinExistence type="predicted"/>
<evidence type="ECO:0000313" key="2">
    <source>
        <dbReference type="EMBL" id="TWT81426.1"/>
    </source>
</evidence>
<accession>A0A5C5Z324</accession>
<dbReference type="Proteomes" id="UP000315010">
    <property type="component" value="Unassembled WGS sequence"/>
</dbReference>
<dbReference type="InterPro" id="IPR008979">
    <property type="entry name" value="Galactose-bd-like_sf"/>
</dbReference>
<sequence precursor="true">MVNKVMGKVLFVLLLGFTATADASELPEVLSVNSRQTIPLDGNWELKLQPGIALGDAPIRGELAFDDTVSLPGSLAENGKGIRNTDRTVTTHLSREFMFEGTAWYRRSIDFPSDWTGQRVVLRLERTRKTAVWLEGRYLGSNPSLSTSHVYDLGEVSPGKHELIVAVDNVKEGSPSGRSHMNVEDTQTNWNGLLGRLQLEATPKVWLERIRIFPDPERKQAVVELTLNKTLAGEQSGKIGIACKSINTRKKHVPAVVSVPFAFSGDTDVVKAVVKMGDGMLLWNEFDPALYRASITLTFDGQKQELGRTFGMREFSQNGSQFVINGKTTFLRGKHDACVFPLTGYAPLDVAQWVRVLNVAKEYGINHYRFHTWCPPEAALAAADLVGIYMQPELPCWGVLYEQERKVKIKDVNALAFDSEKTKKGRKFGASMVTEAEAFFHDEGARILDQYGDYASFVMQGLGNELKGNVNVMQRLVDGFRQADDNRRLYTQGSNNNFRDPVKGATDDYWTTVRTSTKTWENYENITRTSFSRADQFDGGPINHFRPSTRVNFSKALADTEVPVIGHETGQYCYYPDYNEIKKYTGVTKPWNLEAGRELLEKQGMLEQWPDFFKAAGRWASILYCEDMESGIRTPGFGGFQLLDLQDFPGQGTALVGPLNAFMESKGTITPERWREFCAPVTLLAEFDRFTLTAGENFTADIKVANYSAADLNGKKLSWNIPGVGNGSFKVDATQGRIADAGQVTVQLPTLGKALRTELNLDLDGIVKSYPLWIYPAPKALSIPPNVAVARKLDAEVIQTLEKGGRVLLVPEHDDIEANSVGGLFMSEFWSYTMFYQIAVRNGVEPSPGTLGLLIDEDHPALAGFPTEFHSNWQWWAPVKNSRPIILDDAPEGYRPLVQSIDNMWRSHKLGTLFEFRAEKGSVLVSAIDLPAIENTVEGHALFQSLLDYVGSDGFQPDTAISVGNLEQLVAGGKAE</sequence>
<comment type="caution">
    <text evidence="2">The sequence shown here is derived from an EMBL/GenBank/DDBJ whole genome shotgun (WGS) entry which is preliminary data.</text>
</comment>
<dbReference type="GO" id="GO:0005975">
    <property type="term" value="P:carbohydrate metabolic process"/>
    <property type="evidence" value="ECO:0007669"/>
    <property type="project" value="InterPro"/>
</dbReference>
<feature type="signal peptide" evidence="1">
    <location>
        <begin position="1"/>
        <end position="23"/>
    </location>
</feature>
<keyword evidence="2" id="KW-0326">Glycosidase</keyword>
<dbReference type="PANTHER" id="PTHR42732:SF1">
    <property type="entry name" value="BETA-MANNOSIDASE"/>
    <property type="match status" value="1"/>
</dbReference>
<dbReference type="SUPFAM" id="SSF49785">
    <property type="entry name" value="Galactose-binding domain-like"/>
    <property type="match status" value="1"/>
</dbReference>
<feature type="chain" id="PRO_5023043323" evidence="1">
    <location>
        <begin position="24"/>
        <end position="976"/>
    </location>
</feature>
<reference evidence="2 3" key="1">
    <citation type="submission" date="2019-02" db="EMBL/GenBank/DDBJ databases">
        <title>Deep-cultivation of Planctomycetes and their phenomic and genomic characterization uncovers novel biology.</title>
        <authorList>
            <person name="Wiegand S."/>
            <person name="Jogler M."/>
            <person name="Boedeker C."/>
            <person name="Pinto D."/>
            <person name="Vollmers J."/>
            <person name="Rivas-Marin E."/>
            <person name="Kohn T."/>
            <person name="Peeters S.H."/>
            <person name="Heuer A."/>
            <person name="Rast P."/>
            <person name="Oberbeckmann S."/>
            <person name="Bunk B."/>
            <person name="Jeske O."/>
            <person name="Meyerdierks A."/>
            <person name="Storesund J.E."/>
            <person name="Kallscheuer N."/>
            <person name="Luecker S."/>
            <person name="Lage O.M."/>
            <person name="Pohl T."/>
            <person name="Merkel B.J."/>
            <person name="Hornburger P."/>
            <person name="Mueller R.-W."/>
            <person name="Bruemmer F."/>
            <person name="Labrenz M."/>
            <person name="Spormann A.M."/>
            <person name="Op Den Camp H."/>
            <person name="Overmann J."/>
            <person name="Amann R."/>
            <person name="Jetten M.S.M."/>
            <person name="Mascher T."/>
            <person name="Medema M.H."/>
            <person name="Devos D.P."/>
            <person name="Kaster A.-K."/>
            <person name="Ovreas L."/>
            <person name="Rohde M."/>
            <person name="Galperin M.Y."/>
            <person name="Jogler C."/>
        </authorList>
    </citation>
    <scope>NUCLEOTIDE SEQUENCE [LARGE SCALE GENOMIC DNA]</scope>
    <source>
        <strain evidence="2 3">CA13</strain>
    </source>
</reference>
<keyword evidence="2" id="KW-0378">Hydrolase</keyword>
<dbReference type="GO" id="GO:0004565">
    <property type="term" value="F:beta-galactosidase activity"/>
    <property type="evidence" value="ECO:0007669"/>
    <property type="project" value="UniProtKB-EC"/>
</dbReference>
<dbReference type="PANTHER" id="PTHR42732">
    <property type="entry name" value="BETA-GALACTOSIDASE"/>
    <property type="match status" value="1"/>
</dbReference>
<dbReference type="EC" id="3.2.1.23" evidence="2"/>
<dbReference type="InterPro" id="IPR051913">
    <property type="entry name" value="GH2_Domain-Containing"/>
</dbReference>